<comment type="caution">
    <text evidence="1">The sequence shown here is derived from an EMBL/GenBank/DDBJ whole genome shotgun (WGS) entry which is preliminary data.</text>
</comment>
<dbReference type="GeneID" id="301307689"/>
<gene>
    <name evidence="1" type="ORF">TK50_27100</name>
</gene>
<reference evidence="1 2" key="1">
    <citation type="submission" date="2015-01" db="EMBL/GenBank/DDBJ databases">
        <title>Sequencing and annotation of Micromonospora carbonacea strain JXNU-1 genome.</title>
        <authorList>
            <person name="Long Z."/>
            <person name="Huang Y."/>
            <person name="Jiang Y."/>
        </authorList>
    </citation>
    <scope>NUCLEOTIDE SEQUENCE [LARGE SCALE GENOMIC DNA]</scope>
    <source>
        <strain evidence="1 2">JXNU-1</strain>
    </source>
</reference>
<dbReference type="AlphaFoldDB" id="A0A0D0WQR3"/>
<dbReference type="RefSeq" id="WP_043968206.1">
    <property type="nucleotide sequence ID" value="NZ_JXSX01000003.1"/>
</dbReference>
<dbReference type="PATRIC" id="fig|47853.6.peg.5678"/>
<sequence>MTRDLPNSSALRVRHDIGTAVTVSVRHQELMSYVYGAETDPWECPAPFFHPIRTTAGNLVSAHRPHDHRWHKGLAMTISHLSGDNFWGGYSYVRDEGYRRLDNVGSLRHRAFSRFDVGVDRLDLTEQVRWHNARGRHWIEERRDIAVHDADAAGGTWELTVATALTNVSGGRLDIGSPTVFGREAAGYSGFFWRGPRDLTGGTILAAGGLEGPQVMGRRAAWLAYTGPHDVVDASSTLVVVPDPGAEDSPPVWFVRNEPFPAINPSLAFADEVTVPAGATLRRRYRVVVADGTWDADRVEGYLKEHPW</sequence>
<keyword evidence="2" id="KW-1185">Reference proteome</keyword>
<accession>A0A0D0WQR3</accession>
<evidence type="ECO:0000313" key="1">
    <source>
        <dbReference type="EMBL" id="KIR61346.1"/>
    </source>
</evidence>
<proteinExistence type="predicted"/>
<protein>
    <recommendedName>
        <fullName evidence="3">Methane oxygenase PmoA</fullName>
    </recommendedName>
</protein>
<evidence type="ECO:0008006" key="3">
    <source>
        <dbReference type="Google" id="ProtNLM"/>
    </source>
</evidence>
<name>A0A0D0WQR3_9ACTN</name>
<evidence type="ECO:0000313" key="2">
    <source>
        <dbReference type="Proteomes" id="UP000032254"/>
    </source>
</evidence>
<organism evidence="1 2">
    <name type="scientific">Micromonospora haikouensis</name>
    <dbReference type="NCBI Taxonomy" id="686309"/>
    <lineage>
        <taxon>Bacteria</taxon>
        <taxon>Bacillati</taxon>
        <taxon>Actinomycetota</taxon>
        <taxon>Actinomycetes</taxon>
        <taxon>Micromonosporales</taxon>
        <taxon>Micromonosporaceae</taxon>
        <taxon>Micromonospora</taxon>
    </lineage>
</organism>
<dbReference type="Pfam" id="PF14100">
    <property type="entry name" value="DUF6807"/>
    <property type="match status" value="1"/>
</dbReference>
<dbReference type="EMBL" id="JXSX01000003">
    <property type="protein sequence ID" value="KIR61346.1"/>
    <property type="molecule type" value="Genomic_DNA"/>
</dbReference>
<dbReference type="OrthoDB" id="242375at2"/>
<dbReference type="Proteomes" id="UP000032254">
    <property type="component" value="Unassembled WGS sequence"/>
</dbReference>
<dbReference type="InterPro" id="IPR029475">
    <property type="entry name" value="DUF6807"/>
</dbReference>